<dbReference type="CDD" id="cd12681">
    <property type="entry name" value="RRM_SKAR"/>
    <property type="match status" value="1"/>
</dbReference>
<dbReference type="SUPFAM" id="SSF54928">
    <property type="entry name" value="RNA-binding domain, RBD"/>
    <property type="match status" value="1"/>
</dbReference>
<dbReference type="EMBL" id="CAKOFQ010006709">
    <property type="protein sequence ID" value="CAH1963628.1"/>
    <property type="molecule type" value="Genomic_DNA"/>
</dbReference>
<evidence type="ECO:0000256" key="2">
    <source>
        <dbReference type="PROSITE-ProRule" id="PRU00176"/>
    </source>
</evidence>
<feature type="domain" description="RRM" evidence="4">
    <location>
        <begin position="311"/>
        <end position="382"/>
    </location>
</feature>
<reference evidence="5" key="1">
    <citation type="submission" date="2022-03" db="EMBL/GenBank/DDBJ databases">
        <authorList>
            <person name="Sayadi A."/>
        </authorList>
    </citation>
    <scope>NUCLEOTIDE SEQUENCE</scope>
</reference>
<feature type="compositionally biased region" description="Polar residues" evidence="3">
    <location>
        <begin position="1"/>
        <end position="10"/>
    </location>
</feature>
<protein>
    <recommendedName>
        <fullName evidence="4">RRM domain-containing protein</fullName>
    </recommendedName>
</protein>
<evidence type="ECO:0000256" key="1">
    <source>
        <dbReference type="ARBA" id="ARBA00022884"/>
    </source>
</evidence>
<dbReference type="InterPro" id="IPR000504">
    <property type="entry name" value="RRM_dom"/>
</dbReference>
<dbReference type="Pfam" id="PF00076">
    <property type="entry name" value="RRM_1"/>
    <property type="match status" value="1"/>
</dbReference>
<dbReference type="InterPro" id="IPR051229">
    <property type="entry name" value="ALYREF_mRNA_export"/>
</dbReference>
<organism evidence="5 6">
    <name type="scientific">Acanthoscelides obtectus</name>
    <name type="common">Bean weevil</name>
    <name type="synonym">Bruchus obtectus</name>
    <dbReference type="NCBI Taxonomy" id="200917"/>
    <lineage>
        <taxon>Eukaryota</taxon>
        <taxon>Metazoa</taxon>
        <taxon>Ecdysozoa</taxon>
        <taxon>Arthropoda</taxon>
        <taxon>Hexapoda</taxon>
        <taxon>Insecta</taxon>
        <taxon>Pterygota</taxon>
        <taxon>Neoptera</taxon>
        <taxon>Endopterygota</taxon>
        <taxon>Coleoptera</taxon>
        <taxon>Polyphaga</taxon>
        <taxon>Cucujiformia</taxon>
        <taxon>Chrysomeloidea</taxon>
        <taxon>Chrysomelidae</taxon>
        <taxon>Bruchinae</taxon>
        <taxon>Bruchini</taxon>
        <taxon>Acanthoscelides</taxon>
    </lineage>
</organism>
<sequence length="442" mass="49219">MAKQKASNKYSRLRSQKLQNQRNKNQKSKNGVEKRVVRKKVQDARQKIILKKKNVVDARDIISKKSVDARAKINKIRTGRPEGPTVKVIGSGILQKIDSNGKISLVTNKAKQKNEVKNDINLAIRKELGLIPTSRRTSAKRSPARNTVPIRKTGSPEYRGTSESRRLFDPALYKWVRPDLRSKPQLVDLQTTRQVMRETLREELSCGWPTYASHINRSLRLTGPVVHTAPAVHRSVAPRHYIDLEEPAHIVIDDEEMPMVTSSAVSVVPSRSSNVRSRLDGAPAMSAGDSHGIFSGSGGVQKKVVIVPEGHRIVVSNLQNTVTQDDIKELFEDIGQLISAKLVRPGVAEVIYKNLKDAQKAVDTYHNRQLDGQPMKCLLVNKRPLNHPTALPVNTQLSNRIFKRSGYGPPWLPLAGAHAPVAASVRNGTLKFHKARLFGMII</sequence>
<evidence type="ECO:0000313" key="6">
    <source>
        <dbReference type="Proteomes" id="UP001152888"/>
    </source>
</evidence>
<dbReference type="OrthoDB" id="346839at2759"/>
<dbReference type="InterPro" id="IPR034784">
    <property type="entry name" value="PDIP3_RRM"/>
</dbReference>
<gene>
    <name evidence="5" type="ORF">ACAOBT_LOCUS5311</name>
</gene>
<keyword evidence="6" id="KW-1185">Reference proteome</keyword>
<dbReference type="Gene3D" id="3.30.70.330">
    <property type="match status" value="1"/>
</dbReference>
<feature type="region of interest" description="Disordered" evidence="3">
    <location>
        <begin position="134"/>
        <end position="163"/>
    </location>
</feature>
<feature type="region of interest" description="Disordered" evidence="3">
    <location>
        <begin position="1"/>
        <end position="35"/>
    </location>
</feature>
<dbReference type="Proteomes" id="UP001152888">
    <property type="component" value="Unassembled WGS sequence"/>
</dbReference>
<dbReference type="GO" id="GO:0003729">
    <property type="term" value="F:mRNA binding"/>
    <property type="evidence" value="ECO:0007669"/>
    <property type="project" value="TreeGrafter"/>
</dbReference>
<keyword evidence="1 2" id="KW-0694">RNA-binding</keyword>
<proteinExistence type="predicted"/>
<dbReference type="InterPro" id="IPR012677">
    <property type="entry name" value="Nucleotide-bd_a/b_plait_sf"/>
</dbReference>
<name>A0A9P0JYB1_ACAOB</name>
<dbReference type="PROSITE" id="PS50102">
    <property type="entry name" value="RRM"/>
    <property type="match status" value="1"/>
</dbReference>
<evidence type="ECO:0000313" key="5">
    <source>
        <dbReference type="EMBL" id="CAH1963628.1"/>
    </source>
</evidence>
<evidence type="ECO:0000256" key="3">
    <source>
        <dbReference type="SAM" id="MobiDB-lite"/>
    </source>
</evidence>
<evidence type="ECO:0000259" key="4">
    <source>
        <dbReference type="PROSITE" id="PS50102"/>
    </source>
</evidence>
<dbReference type="SMART" id="SM00360">
    <property type="entry name" value="RRM"/>
    <property type="match status" value="1"/>
</dbReference>
<accession>A0A9P0JYB1</accession>
<comment type="caution">
    <text evidence="5">The sequence shown here is derived from an EMBL/GenBank/DDBJ whole genome shotgun (WGS) entry which is preliminary data.</text>
</comment>
<dbReference type="PANTHER" id="PTHR19965">
    <property type="entry name" value="RNA AND EXPORT FACTOR BINDING PROTEIN"/>
    <property type="match status" value="1"/>
</dbReference>
<dbReference type="GO" id="GO:0005634">
    <property type="term" value="C:nucleus"/>
    <property type="evidence" value="ECO:0007669"/>
    <property type="project" value="TreeGrafter"/>
</dbReference>
<dbReference type="AlphaFoldDB" id="A0A9P0JYB1"/>
<dbReference type="PANTHER" id="PTHR19965:SF94">
    <property type="entry name" value="FI13061P-RELATED"/>
    <property type="match status" value="1"/>
</dbReference>
<dbReference type="InterPro" id="IPR035979">
    <property type="entry name" value="RBD_domain_sf"/>
</dbReference>
<dbReference type="GO" id="GO:0006406">
    <property type="term" value="P:mRNA export from nucleus"/>
    <property type="evidence" value="ECO:0007669"/>
    <property type="project" value="TreeGrafter"/>
</dbReference>